<keyword evidence="3" id="KW-1185">Reference proteome</keyword>
<accession>A0A9D4FSX0</accession>
<name>A0A9D4FSX0_DREPO</name>
<sequence length="96" mass="10276">MSVEASTEAVKISAQCETITHTVDATDSGAHHGMDTDIQDITRTLDDDEDFTPMHKNKPGSGPVSPPEDPFDGMFTQDSVKDGLLASQSPHHNAIV</sequence>
<proteinExistence type="predicted"/>
<organism evidence="2 3">
    <name type="scientific">Dreissena polymorpha</name>
    <name type="common">Zebra mussel</name>
    <name type="synonym">Mytilus polymorpha</name>
    <dbReference type="NCBI Taxonomy" id="45954"/>
    <lineage>
        <taxon>Eukaryota</taxon>
        <taxon>Metazoa</taxon>
        <taxon>Spiralia</taxon>
        <taxon>Lophotrochozoa</taxon>
        <taxon>Mollusca</taxon>
        <taxon>Bivalvia</taxon>
        <taxon>Autobranchia</taxon>
        <taxon>Heteroconchia</taxon>
        <taxon>Euheterodonta</taxon>
        <taxon>Imparidentia</taxon>
        <taxon>Neoheterodontei</taxon>
        <taxon>Myida</taxon>
        <taxon>Dreissenoidea</taxon>
        <taxon>Dreissenidae</taxon>
        <taxon>Dreissena</taxon>
    </lineage>
</organism>
<gene>
    <name evidence="2" type="ORF">DPMN_132670</name>
</gene>
<evidence type="ECO:0000313" key="3">
    <source>
        <dbReference type="Proteomes" id="UP000828390"/>
    </source>
</evidence>
<evidence type="ECO:0000313" key="2">
    <source>
        <dbReference type="EMBL" id="KAH3804385.1"/>
    </source>
</evidence>
<reference evidence="2" key="1">
    <citation type="journal article" date="2019" name="bioRxiv">
        <title>The Genome of the Zebra Mussel, Dreissena polymorpha: A Resource for Invasive Species Research.</title>
        <authorList>
            <person name="McCartney M.A."/>
            <person name="Auch B."/>
            <person name="Kono T."/>
            <person name="Mallez S."/>
            <person name="Zhang Y."/>
            <person name="Obille A."/>
            <person name="Becker A."/>
            <person name="Abrahante J.E."/>
            <person name="Garbe J."/>
            <person name="Badalamenti J.P."/>
            <person name="Herman A."/>
            <person name="Mangelson H."/>
            <person name="Liachko I."/>
            <person name="Sullivan S."/>
            <person name="Sone E.D."/>
            <person name="Koren S."/>
            <person name="Silverstein K.A.T."/>
            <person name="Beckman K.B."/>
            <person name="Gohl D.M."/>
        </authorList>
    </citation>
    <scope>NUCLEOTIDE SEQUENCE</scope>
    <source>
        <strain evidence="2">Duluth1</strain>
        <tissue evidence="2">Whole animal</tissue>
    </source>
</reference>
<dbReference type="EMBL" id="JAIWYP010000006">
    <property type="protein sequence ID" value="KAH3804385.1"/>
    <property type="molecule type" value="Genomic_DNA"/>
</dbReference>
<comment type="caution">
    <text evidence="2">The sequence shown here is derived from an EMBL/GenBank/DDBJ whole genome shotgun (WGS) entry which is preliminary data.</text>
</comment>
<feature type="region of interest" description="Disordered" evidence="1">
    <location>
        <begin position="46"/>
        <end position="77"/>
    </location>
</feature>
<dbReference type="AlphaFoldDB" id="A0A9D4FSX0"/>
<protein>
    <submittedName>
        <fullName evidence="2">Uncharacterized protein</fullName>
    </submittedName>
</protein>
<evidence type="ECO:0000256" key="1">
    <source>
        <dbReference type="SAM" id="MobiDB-lite"/>
    </source>
</evidence>
<dbReference type="Proteomes" id="UP000828390">
    <property type="component" value="Unassembled WGS sequence"/>
</dbReference>
<reference evidence="2" key="2">
    <citation type="submission" date="2020-11" db="EMBL/GenBank/DDBJ databases">
        <authorList>
            <person name="McCartney M.A."/>
            <person name="Auch B."/>
            <person name="Kono T."/>
            <person name="Mallez S."/>
            <person name="Becker A."/>
            <person name="Gohl D.M."/>
            <person name="Silverstein K.A.T."/>
            <person name="Koren S."/>
            <person name="Bechman K.B."/>
            <person name="Herman A."/>
            <person name="Abrahante J.E."/>
            <person name="Garbe J."/>
        </authorList>
    </citation>
    <scope>NUCLEOTIDE SEQUENCE</scope>
    <source>
        <strain evidence="2">Duluth1</strain>
        <tissue evidence="2">Whole animal</tissue>
    </source>
</reference>